<evidence type="ECO:0000313" key="1">
    <source>
        <dbReference type="EMBL" id="PFX18310.1"/>
    </source>
</evidence>
<comment type="caution">
    <text evidence="1">The sequence shown here is derived from an EMBL/GenBank/DDBJ whole genome shotgun (WGS) entry which is preliminary data.</text>
</comment>
<dbReference type="Proteomes" id="UP000225706">
    <property type="component" value="Unassembled WGS sequence"/>
</dbReference>
<organism evidence="1 2">
    <name type="scientific">Stylophora pistillata</name>
    <name type="common">Smooth cauliflower coral</name>
    <dbReference type="NCBI Taxonomy" id="50429"/>
    <lineage>
        <taxon>Eukaryota</taxon>
        <taxon>Metazoa</taxon>
        <taxon>Cnidaria</taxon>
        <taxon>Anthozoa</taxon>
        <taxon>Hexacorallia</taxon>
        <taxon>Scleractinia</taxon>
        <taxon>Astrocoeniina</taxon>
        <taxon>Pocilloporidae</taxon>
        <taxon>Stylophora</taxon>
    </lineage>
</organism>
<reference evidence="2" key="1">
    <citation type="journal article" date="2017" name="bioRxiv">
        <title>Comparative analysis of the genomes of Stylophora pistillata and Acropora digitifera provides evidence for extensive differences between species of corals.</title>
        <authorList>
            <person name="Voolstra C.R."/>
            <person name="Li Y."/>
            <person name="Liew Y.J."/>
            <person name="Baumgarten S."/>
            <person name="Zoccola D."/>
            <person name="Flot J.-F."/>
            <person name="Tambutte S."/>
            <person name="Allemand D."/>
            <person name="Aranda M."/>
        </authorList>
    </citation>
    <scope>NUCLEOTIDE SEQUENCE [LARGE SCALE GENOMIC DNA]</scope>
</reference>
<evidence type="ECO:0000313" key="2">
    <source>
        <dbReference type="Proteomes" id="UP000225706"/>
    </source>
</evidence>
<name>A0A2B4RP53_STYPI</name>
<gene>
    <name evidence="1" type="ORF">AWC38_SpisGene17327</name>
</gene>
<proteinExistence type="predicted"/>
<dbReference type="OrthoDB" id="5959505at2759"/>
<dbReference type="AlphaFoldDB" id="A0A2B4RP53"/>
<protein>
    <submittedName>
        <fullName evidence="1">Uncharacterized protein</fullName>
    </submittedName>
</protein>
<accession>A0A2B4RP53</accession>
<sequence>MGNLIGNKSMASDFAGKFRINVKKITAPVLGDEIMKVKNKLYLNDHDQTTIKFLKAAINFLPMALEDGADLTNAVFLFAMPGREFVVNAGKGNWEFYFSEKNPNKITGKCVHKPWLTYVWDKVSSAVLRFGGTLLSIGTRSLRALPGSF</sequence>
<dbReference type="EMBL" id="LSMT01000417">
    <property type="protein sequence ID" value="PFX18310.1"/>
    <property type="molecule type" value="Genomic_DNA"/>
</dbReference>
<keyword evidence="2" id="KW-1185">Reference proteome</keyword>